<evidence type="ECO:0000256" key="1">
    <source>
        <dbReference type="SAM" id="Phobius"/>
    </source>
</evidence>
<sequence>MNNNSLTDLLDWMRVKSRLFEWDMIVSLERTRYNRLLAQEYIRRFNTNAYLEPFNEEIPILDNKIFLHDFRFDRPRLSFENADLNDSKARLAMSVVGGQQVNLKKQAGRWLVQRLDYIGPLAGPELKLALRLGEVPGEVADKGEIKFDLSDSDDFELTFVEEGPGRAIAGDYFRKLFLVLEENRRVWIAGQIAPGLEPLLTPQSFRLRTQAHPAKGAGEQGDGAVLGFIRMQGSYEGSVPTSGSDFNYLIPDGGDYSATVLLNSQRIVAAELLRQFRGLLRGAEFGLHYSEGKVLEGITAVAGHWVTEFGTEHVTGRTGLVAGGREVVLELTYQVHIQPSPLKDNFKCVFKGNRVELEWRIKSVAMVELKKLEDTHGVFKPGDEDDYTDLDRPLEWLVTAVYEIAVGNDAELQLQSLEIVDLSPEVEPPEKEPLLNAGSDDPGPWVMLFLALWYVFFVHVSVLGMGDKQQKAIRQRLAKDIPTDLLTEELVHETVRLSFNNAITDGELYAPRDIGMFGKVDPRLTAFELEPLELIVTAGSAARQFTSGLDDTKLNWSVESAEQPNAFPGEILFGRYTPPSAIDGDWLRVRVCATDEVTRITSSALVTVVAQPVSLSPLIEVIGLGETAALHAGVLEARSLQWRIIGNAPHGRLASTSGTSNTYHAGPAIPGKAFIIEQVEVADTTITQSMWVITRMAHSANIVVDQVDLHRGELRMHLEIQGNQPPDNVTWTKAVGPGTVDKLTGVYRVDPAGVGRVAVIEGIYDLGFMQFSDFIIVPLPLHNFQGEMQVVCADVRAIETGQG</sequence>
<dbReference type="VEuPathDB" id="VectorBase:AMEC011717"/>
<organism evidence="2 3">
    <name type="scientific">Anopheles melas</name>
    <dbReference type="NCBI Taxonomy" id="34690"/>
    <lineage>
        <taxon>Eukaryota</taxon>
        <taxon>Metazoa</taxon>
        <taxon>Ecdysozoa</taxon>
        <taxon>Arthropoda</taxon>
        <taxon>Hexapoda</taxon>
        <taxon>Insecta</taxon>
        <taxon>Pterygota</taxon>
        <taxon>Neoptera</taxon>
        <taxon>Endopterygota</taxon>
        <taxon>Diptera</taxon>
        <taxon>Nematocera</taxon>
        <taxon>Culicoidea</taxon>
        <taxon>Culicidae</taxon>
        <taxon>Anophelinae</taxon>
        <taxon>Anopheles</taxon>
    </lineage>
</organism>
<evidence type="ECO:0000313" key="2">
    <source>
        <dbReference type="EnsemblMetazoa" id="AMEC011717-PA"/>
    </source>
</evidence>
<feature type="transmembrane region" description="Helical" evidence="1">
    <location>
        <begin position="445"/>
        <end position="466"/>
    </location>
</feature>
<keyword evidence="3" id="KW-1185">Reference proteome</keyword>
<dbReference type="EnsemblMetazoa" id="AMEC011717-RA">
    <property type="protein sequence ID" value="AMEC011717-PA"/>
    <property type="gene ID" value="AMEC011717"/>
</dbReference>
<proteinExistence type="predicted"/>
<name>A0A182U0K1_9DIPT</name>
<keyword evidence="1" id="KW-0812">Transmembrane</keyword>
<keyword evidence="1" id="KW-0472">Membrane</keyword>
<reference evidence="3" key="1">
    <citation type="submission" date="2014-01" db="EMBL/GenBank/DDBJ databases">
        <title>The Genome Sequence of Anopheles melas CM1001059_A (V2).</title>
        <authorList>
            <consortium name="The Broad Institute Genomics Platform"/>
            <person name="Neafsey D.E."/>
            <person name="Besansky N."/>
            <person name="Howell P."/>
            <person name="Walton C."/>
            <person name="Young S.K."/>
            <person name="Zeng Q."/>
            <person name="Gargeya S."/>
            <person name="Fitzgerald M."/>
            <person name="Haas B."/>
            <person name="Abouelleil A."/>
            <person name="Allen A.W."/>
            <person name="Alvarado L."/>
            <person name="Arachchi H.M."/>
            <person name="Berlin A.M."/>
            <person name="Chapman S.B."/>
            <person name="Gainer-Dewar J."/>
            <person name="Goldberg J."/>
            <person name="Griggs A."/>
            <person name="Gujja S."/>
            <person name="Hansen M."/>
            <person name="Howarth C."/>
            <person name="Imamovic A."/>
            <person name="Ireland A."/>
            <person name="Larimer J."/>
            <person name="McCowan C."/>
            <person name="Murphy C."/>
            <person name="Pearson M."/>
            <person name="Poon T.W."/>
            <person name="Priest M."/>
            <person name="Roberts A."/>
            <person name="Saif S."/>
            <person name="Shea T."/>
            <person name="Sisk P."/>
            <person name="Sykes S."/>
            <person name="Wortman J."/>
            <person name="Nusbaum C."/>
            <person name="Birren B."/>
        </authorList>
    </citation>
    <scope>NUCLEOTIDE SEQUENCE [LARGE SCALE GENOMIC DNA]</scope>
    <source>
        <strain evidence="3">CM1001059</strain>
    </source>
</reference>
<protein>
    <submittedName>
        <fullName evidence="2">Uncharacterized protein</fullName>
    </submittedName>
</protein>
<evidence type="ECO:0000313" key="3">
    <source>
        <dbReference type="Proteomes" id="UP000075902"/>
    </source>
</evidence>
<dbReference type="Proteomes" id="UP000075902">
    <property type="component" value="Unassembled WGS sequence"/>
</dbReference>
<keyword evidence="1" id="KW-1133">Transmembrane helix</keyword>
<reference evidence="2" key="2">
    <citation type="submission" date="2020-05" db="UniProtKB">
        <authorList>
            <consortium name="EnsemblMetazoa"/>
        </authorList>
    </citation>
    <scope>IDENTIFICATION</scope>
    <source>
        <strain evidence="2">CM1001059</strain>
    </source>
</reference>
<accession>A0A182U0K1</accession>
<dbReference type="AlphaFoldDB" id="A0A182U0K1"/>